<protein>
    <submittedName>
        <fullName evidence="6">HipA domain-containing protein</fullName>
    </submittedName>
</protein>
<dbReference type="Gene3D" id="1.10.1070.20">
    <property type="match status" value="1"/>
</dbReference>
<dbReference type="EMBL" id="JAEQNA010000001">
    <property type="protein sequence ID" value="MBL0418988.1"/>
    <property type="molecule type" value="Genomic_DNA"/>
</dbReference>
<evidence type="ECO:0000256" key="3">
    <source>
        <dbReference type="ARBA" id="ARBA00022777"/>
    </source>
</evidence>
<evidence type="ECO:0000313" key="7">
    <source>
        <dbReference type="Proteomes" id="UP000613011"/>
    </source>
</evidence>
<dbReference type="GO" id="GO:0005829">
    <property type="term" value="C:cytosol"/>
    <property type="evidence" value="ECO:0007669"/>
    <property type="project" value="TreeGrafter"/>
</dbReference>
<sequence>MRQLKVYLDQAPVGTLSEGEDLWAFEYEEAWAESPLGFDLSPALARDTLRHVDGGTQRPVQWYFDNLLPEELLRQAISREAGIKGEDAFALLEYLGAESAGSLTLLPPGQPCPIARGFKALPDEALSARIGKLPRSTLTADAPKRMSLAGAQHKLLVVKFGEQLYEPAGATPSTHILKPSHPVAAEYPGSVANEFVTMRLAAACGLQVPPVEIRYVPEPVYLVERFDRRVEPLKKGAPLAELQVHRRHIIDACQLLNRARGFKHTGATLESLQHIIERSTNKVATRLQLFRWLVFNIVAGNDDCHLKNLSFFVGADGVRLAPHYDLLATSVWNTRAFADDRQTWPGGPMGFALPAATSFGEVTARSVLEAGRALGVPTPAAQRILREIVAKLPPALAREAAALEERQKRAPDAASRFIGAEARVVRVMQKMVVPEMLKRLGGT</sequence>
<gene>
    <name evidence="6" type="ORF">JI739_01390</name>
</gene>
<dbReference type="Proteomes" id="UP000613011">
    <property type="component" value="Unassembled WGS sequence"/>
</dbReference>
<dbReference type="InterPro" id="IPR052028">
    <property type="entry name" value="HipA_Ser/Thr_kinase"/>
</dbReference>
<comment type="caution">
    <text evidence="6">The sequence shown here is derived from an EMBL/GenBank/DDBJ whole genome shotgun (WGS) entry which is preliminary data.</text>
</comment>
<evidence type="ECO:0000313" key="6">
    <source>
        <dbReference type="EMBL" id="MBL0418988.1"/>
    </source>
</evidence>
<organism evidence="6 7">
    <name type="scientific">Ramlibacter aurantiacus</name>
    <dbReference type="NCBI Taxonomy" id="2801330"/>
    <lineage>
        <taxon>Bacteria</taxon>
        <taxon>Pseudomonadati</taxon>
        <taxon>Pseudomonadota</taxon>
        <taxon>Betaproteobacteria</taxon>
        <taxon>Burkholderiales</taxon>
        <taxon>Comamonadaceae</taxon>
        <taxon>Ramlibacter</taxon>
    </lineage>
</organism>
<dbReference type="InterPro" id="IPR012893">
    <property type="entry name" value="HipA-like_C"/>
</dbReference>
<feature type="domain" description="HipA-like C-terminal" evidence="4">
    <location>
        <begin position="146"/>
        <end position="393"/>
    </location>
</feature>
<dbReference type="GO" id="GO:0004674">
    <property type="term" value="F:protein serine/threonine kinase activity"/>
    <property type="evidence" value="ECO:0007669"/>
    <property type="project" value="TreeGrafter"/>
</dbReference>
<dbReference type="PANTHER" id="PTHR37419">
    <property type="entry name" value="SERINE/THREONINE-PROTEIN KINASE TOXIN HIPA"/>
    <property type="match status" value="1"/>
</dbReference>
<keyword evidence="7" id="KW-1185">Reference proteome</keyword>
<evidence type="ECO:0000256" key="2">
    <source>
        <dbReference type="ARBA" id="ARBA00022679"/>
    </source>
</evidence>
<dbReference type="Pfam" id="PF07804">
    <property type="entry name" value="HipA_C"/>
    <property type="match status" value="1"/>
</dbReference>
<keyword evidence="3" id="KW-0418">Kinase</keyword>
<dbReference type="NCBIfam" id="TIGR03071">
    <property type="entry name" value="couple_hipA"/>
    <property type="match status" value="1"/>
</dbReference>
<comment type="similarity">
    <text evidence="1">Belongs to the HipA Ser/Thr kinase family.</text>
</comment>
<evidence type="ECO:0000256" key="1">
    <source>
        <dbReference type="ARBA" id="ARBA00010164"/>
    </source>
</evidence>
<dbReference type="AlphaFoldDB" id="A0A937D4K5"/>
<dbReference type="PANTHER" id="PTHR37419:SF1">
    <property type="entry name" value="SERINE_THREONINE-PROTEIN KINASE TOXIN HIPA"/>
    <property type="match status" value="1"/>
</dbReference>
<name>A0A937D4K5_9BURK</name>
<proteinExistence type="inferred from homology"/>
<dbReference type="InterPro" id="IPR017508">
    <property type="entry name" value="HipA_N1"/>
</dbReference>
<dbReference type="Pfam" id="PF13657">
    <property type="entry name" value="Couple_hipA"/>
    <property type="match status" value="1"/>
</dbReference>
<accession>A0A937D4K5</accession>
<evidence type="ECO:0000259" key="4">
    <source>
        <dbReference type="Pfam" id="PF07804"/>
    </source>
</evidence>
<evidence type="ECO:0000259" key="5">
    <source>
        <dbReference type="Pfam" id="PF13657"/>
    </source>
</evidence>
<keyword evidence="2" id="KW-0808">Transferase</keyword>
<feature type="domain" description="HipA N-terminal subdomain 1" evidence="5">
    <location>
        <begin position="4"/>
        <end position="105"/>
    </location>
</feature>
<reference evidence="6" key="1">
    <citation type="submission" date="2021-01" db="EMBL/GenBank/DDBJ databases">
        <title>Ramlibacter sp. strain AW1 16S ribosomal RNA gene Genome sequencing and assembly.</title>
        <authorList>
            <person name="Kang M."/>
        </authorList>
    </citation>
    <scope>NUCLEOTIDE SEQUENCE</scope>
    <source>
        <strain evidence="6">AW1</strain>
    </source>
</reference>